<dbReference type="SUPFAM" id="SSF81301">
    <property type="entry name" value="Nucleotidyltransferase"/>
    <property type="match status" value="1"/>
</dbReference>
<accession>A0A7J3Z803</accession>
<dbReference type="EMBL" id="DRYQ01000084">
    <property type="protein sequence ID" value="HHQ50807.1"/>
    <property type="molecule type" value="Genomic_DNA"/>
</dbReference>
<dbReference type="GO" id="GO:0016779">
    <property type="term" value="F:nucleotidyltransferase activity"/>
    <property type="evidence" value="ECO:0007669"/>
    <property type="project" value="InterPro"/>
</dbReference>
<sequence length="134" mass="15301">MVRKLRERFDVEAVLLHGSWARGGGGDWSDVDLVVITDNVKGMNILDRFYISAEFRRYRVDVVFYTFEELDRMASKGNPLALSALIEGIPIVISSRIEQLRSRIARSYVRKGKVWIQVPTESLAFQGEHGEKSL</sequence>
<name>A0A7J3Z803_9CREN</name>
<dbReference type="CDD" id="cd05403">
    <property type="entry name" value="NT_KNTase_like"/>
    <property type="match status" value="1"/>
</dbReference>
<protein>
    <submittedName>
        <fullName evidence="2">Nucleotidyltransferase domain-containing protein</fullName>
    </submittedName>
</protein>
<dbReference type="PANTHER" id="PTHR43449:SF1">
    <property type="entry name" value="POLYMERASE BETA NUCLEOTIDYLTRANSFERASE DOMAIN-CONTAINING PROTEIN"/>
    <property type="match status" value="1"/>
</dbReference>
<comment type="caution">
    <text evidence="2">The sequence shown here is derived from an EMBL/GenBank/DDBJ whole genome shotgun (WGS) entry which is preliminary data.</text>
</comment>
<dbReference type="InterPro" id="IPR043519">
    <property type="entry name" value="NT_sf"/>
</dbReference>
<feature type="domain" description="Polymerase nucleotidyl transferase" evidence="1">
    <location>
        <begin position="3"/>
        <end position="70"/>
    </location>
</feature>
<dbReference type="PANTHER" id="PTHR43449">
    <property type="entry name" value="NUCLEOTIDYLTRANSFERASE"/>
    <property type="match status" value="1"/>
</dbReference>
<reference evidence="2" key="1">
    <citation type="journal article" date="2020" name="mSystems">
        <title>Genome- and Community-Level Interaction Insights into Carbon Utilization and Element Cycling Functions of Hydrothermarchaeota in Hydrothermal Sediment.</title>
        <authorList>
            <person name="Zhou Z."/>
            <person name="Liu Y."/>
            <person name="Xu W."/>
            <person name="Pan J."/>
            <person name="Luo Z.H."/>
            <person name="Li M."/>
        </authorList>
    </citation>
    <scope>NUCLEOTIDE SEQUENCE [LARGE SCALE GENOMIC DNA]</scope>
    <source>
        <strain evidence="2">SpSt-1105</strain>
    </source>
</reference>
<dbReference type="InterPro" id="IPR002934">
    <property type="entry name" value="Polymerase_NTP_transf_dom"/>
</dbReference>
<dbReference type="AlphaFoldDB" id="A0A7J3Z803"/>
<evidence type="ECO:0000259" key="1">
    <source>
        <dbReference type="Pfam" id="PF01909"/>
    </source>
</evidence>
<gene>
    <name evidence="2" type="ORF">ENM66_05610</name>
</gene>
<organism evidence="2">
    <name type="scientific">Ignisphaera aggregans</name>
    <dbReference type="NCBI Taxonomy" id="334771"/>
    <lineage>
        <taxon>Archaea</taxon>
        <taxon>Thermoproteota</taxon>
        <taxon>Thermoprotei</taxon>
        <taxon>Desulfurococcales</taxon>
        <taxon>Desulfurococcaceae</taxon>
        <taxon>Ignisphaera</taxon>
    </lineage>
</organism>
<keyword evidence="2" id="KW-0808">Transferase</keyword>
<dbReference type="Gene3D" id="3.30.460.10">
    <property type="entry name" value="Beta Polymerase, domain 2"/>
    <property type="match status" value="1"/>
</dbReference>
<dbReference type="Pfam" id="PF01909">
    <property type="entry name" value="NTP_transf_2"/>
    <property type="match status" value="1"/>
</dbReference>
<evidence type="ECO:0000313" key="2">
    <source>
        <dbReference type="EMBL" id="HHQ50807.1"/>
    </source>
</evidence>
<proteinExistence type="predicted"/>